<organism evidence="11 12">
    <name type="scientific">Oribacterium asaccharolyticum ACB7</name>
    <dbReference type="NCBI Taxonomy" id="796944"/>
    <lineage>
        <taxon>Bacteria</taxon>
        <taxon>Bacillati</taxon>
        <taxon>Bacillota</taxon>
        <taxon>Clostridia</taxon>
        <taxon>Lachnospirales</taxon>
        <taxon>Lachnospiraceae</taxon>
        <taxon>Oribacterium</taxon>
    </lineage>
</organism>
<dbReference type="EC" id="7.6.2.9" evidence="9"/>
<evidence type="ECO:0000313" key="12">
    <source>
        <dbReference type="Proteomes" id="UP000003527"/>
    </source>
</evidence>
<dbReference type="FunFam" id="3.40.50.300:FF:000425">
    <property type="entry name" value="Probable ABC transporter, ATP-binding subunit"/>
    <property type="match status" value="1"/>
</dbReference>
<dbReference type="SMART" id="SM00382">
    <property type="entry name" value="AAA"/>
    <property type="match status" value="1"/>
</dbReference>
<evidence type="ECO:0000256" key="8">
    <source>
        <dbReference type="ARBA" id="ARBA00023136"/>
    </source>
</evidence>
<dbReference type="PATRIC" id="fig|796944.3.peg.906"/>
<dbReference type="SUPFAM" id="SSF52540">
    <property type="entry name" value="P-loop containing nucleoside triphosphate hydrolases"/>
    <property type="match status" value="1"/>
</dbReference>
<dbReference type="Gene3D" id="3.40.50.300">
    <property type="entry name" value="P-loop containing nucleotide triphosphate hydrolases"/>
    <property type="match status" value="1"/>
</dbReference>
<dbReference type="InterPro" id="IPR003439">
    <property type="entry name" value="ABC_transporter-like_ATP-bd"/>
</dbReference>
<dbReference type="AlphaFoldDB" id="G9WTG2"/>
<gene>
    <name evidence="11" type="ORF">HMPREF9624_00196</name>
</gene>
<dbReference type="HOGENOM" id="CLU_000604_1_1_9"/>
<dbReference type="RefSeq" id="WP_009536130.1">
    <property type="nucleotide sequence ID" value="NZ_JH414504.1"/>
</dbReference>
<keyword evidence="8" id="KW-0472">Membrane</keyword>
<dbReference type="InterPro" id="IPR015853">
    <property type="entry name" value="ABC_transpr_FbpC"/>
</dbReference>
<keyword evidence="7" id="KW-0406">Ion transport</keyword>
<accession>G9WTG2</accession>
<dbReference type="GO" id="GO:0015408">
    <property type="term" value="F:ABC-type ferric iron transporter activity"/>
    <property type="evidence" value="ECO:0007669"/>
    <property type="project" value="InterPro"/>
</dbReference>
<dbReference type="GO" id="GO:0015418">
    <property type="term" value="F:ABC-type quaternary ammonium compound transporting activity"/>
    <property type="evidence" value="ECO:0007669"/>
    <property type="project" value="UniProtKB-EC"/>
</dbReference>
<keyword evidence="5" id="KW-0067">ATP-binding</keyword>
<dbReference type="PANTHER" id="PTHR42781">
    <property type="entry name" value="SPERMIDINE/PUTRESCINE IMPORT ATP-BINDING PROTEIN POTA"/>
    <property type="match status" value="1"/>
</dbReference>
<dbReference type="Proteomes" id="UP000003527">
    <property type="component" value="Unassembled WGS sequence"/>
</dbReference>
<dbReference type="PROSITE" id="PS50893">
    <property type="entry name" value="ABC_TRANSPORTER_2"/>
    <property type="match status" value="1"/>
</dbReference>
<dbReference type="InterPro" id="IPR017871">
    <property type="entry name" value="ABC_transporter-like_CS"/>
</dbReference>
<dbReference type="InterPro" id="IPR050093">
    <property type="entry name" value="ABC_SmlMolc_Importer"/>
</dbReference>
<evidence type="ECO:0000313" key="11">
    <source>
        <dbReference type="EMBL" id="EHL12485.1"/>
    </source>
</evidence>
<dbReference type="GO" id="GO:0016020">
    <property type="term" value="C:membrane"/>
    <property type="evidence" value="ECO:0007669"/>
    <property type="project" value="InterPro"/>
</dbReference>
<evidence type="ECO:0000256" key="2">
    <source>
        <dbReference type="ARBA" id="ARBA00022475"/>
    </source>
</evidence>
<keyword evidence="2" id="KW-1003">Cell membrane</keyword>
<evidence type="ECO:0000256" key="3">
    <source>
        <dbReference type="ARBA" id="ARBA00022496"/>
    </source>
</evidence>
<name>G9WTG2_9FIRM</name>
<dbReference type="EMBL" id="AFZD01000015">
    <property type="protein sequence ID" value="EHL12485.1"/>
    <property type="molecule type" value="Genomic_DNA"/>
</dbReference>
<sequence>MLKIENLNVYLEGSPIVKDCSLEIKKGEIFSLLGVSGCGKSTLIKAVLGLIPSSSGSVFLNGRDLTALPPEKRDCTVVFQDLRLFPHLTVGENIAFPLHFQKKNKTEERKIVEELLSLVSLEGFSKRTIESLSGGQKQRVAIARALAQNAELLLLDEPFSSLDPNLRKEMGELILHLREKRGLSVLLVTHDHEEALRLSDRIALMKEGEILQCGRGEELFYAPKTVYAAKFMGEANFLPGRVEKGEFKTDFLSFVTEKPDGEYSLFLRERQLKFQKASGALQKSDAEEMHFPEEAIDSREKAQAYSSASLFYPISSQCIGDSWRVFWENENGLVLHNLSDRPQEIEQVPYRMVLQAEKGVILFSKEELLED</sequence>
<dbReference type="PROSITE" id="PS00211">
    <property type="entry name" value="ABC_TRANSPORTER_1"/>
    <property type="match status" value="1"/>
</dbReference>
<dbReference type="GO" id="GO:0005524">
    <property type="term" value="F:ATP binding"/>
    <property type="evidence" value="ECO:0007669"/>
    <property type="project" value="UniProtKB-KW"/>
</dbReference>
<evidence type="ECO:0000256" key="7">
    <source>
        <dbReference type="ARBA" id="ARBA00023065"/>
    </source>
</evidence>
<keyword evidence="1" id="KW-0813">Transport</keyword>
<evidence type="ECO:0000256" key="4">
    <source>
        <dbReference type="ARBA" id="ARBA00022741"/>
    </source>
</evidence>
<reference evidence="11 12" key="1">
    <citation type="submission" date="2011-08" db="EMBL/GenBank/DDBJ databases">
        <title>The Genome Sequence of Oribacterium sp. ACB7.</title>
        <authorList>
            <consortium name="The Broad Institute Genome Sequencing Platform"/>
            <person name="Earl A."/>
            <person name="Ward D."/>
            <person name="Feldgarden M."/>
            <person name="Gevers D."/>
            <person name="Sizova M."/>
            <person name="Hazen A."/>
            <person name="Epstein S."/>
            <person name="Young S.K."/>
            <person name="Zeng Q."/>
            <person name="Gargeya S."/>
            <person name="Fitzgerald M."/>
            <person name="Haas B."/>
            <person name="Abouelleil A."/>
            <person name="Alvarado L."/>
            <person name="Arachchi H.M."/>
            <person name="Berlin A."/>
            <person name="Brown A."/>
            <person name="Chapman S.B."/>
            <person name="Chen Z."/>
            <person name="Dunbar C."/>
            <person name="Freedman E."/>
            <person name="Gearin G."/>
            <person name="Gellesch M."/>
            <person name="Goldberg J."/>
            <person name="Griggs A."/>
            <person name="Gujja S."/>
            <person name="Heiman D."/>
            <person name="Howarth C."/>
            <person name="Larson L."/>
            <person name="Lui A."/>
            <person name="MacDonald P.J.P."/>
            <person name="Montmayeur A."/>
            <person name="Murphy C."/>
            <person name="Neiman D."/>
            <person name="Pearson M."/>
            <person name="Priest M."/>
            <person name="Roberts A."/>
            <person name="Saif S."/>
            <person name="Shea T."/>
            <person name="Shenoy N."/>
            <person name="Sisk P."/>
            <person name="Stolte C."/>
            <person name="Sykes S."/>
            <person name="Wortman J."/>
            <person name="Nusbaum C."/>
            <person name="Birren B."/>
        </authorList>
    </citation>
    <scope>NUCLEOTIDE SEQUENCE [LARGE SCALE GENOMIC DNA]</scope>
    <source>
        <strain evidence="11 12">ACB7</strain>
    </source>
</reference>
<comment type="caution">
    <text evidence="11">The sequence shown here is derived from an EMBL/GenBank/DDBJ whole genome shotgun (WGS) entry which is preliminary data.</text>
</comment>
<dbReference type="Pfam" id="PF00005">
    <property type="entry name" value="ABC_tran"/>
    <property type="match status" value="1"/>
</dbReference>
<evidence type="ECO:0000256" key="6">
    <source>
        <dbReference type="ARBA" id="ARBA00023004"/>
    </source>
</evidence>
<evidence type="ECO:0000259" key="10">
    <source>
        <dbReference type="PROSITE" id="PS50893"/>
    </source>
</evidence>
<dbReference type="GO" id="GO:0016887">
    <property type="term" value="F:ATP hydrolysis activity"/>
    <property type="evidence" value="ECO:0007669"/>
    <property type="project" value="InterPro"/>
</dbReference>
<evidence type="ECO:0000256" key="1">
    <source>
        <dbReference type="ARBA" id="ARBA00022448"/>
    </source>
</evidence>
<keyword evidence="6" id="KW-0408">Iron</keyword>
<keyword evidence="12" id="KW-1185">Reference proteome</keyword>
<dbReference type="InterPro" id="IPR003593">
    <property type="entry name" value="AAA+_ATPase"/>
</dbReference>
<feature type="domain" description="ABC transporter" evidence="10">
    <location>
        <begin position="2"/>
        <end position="232"/>
    </location>
</feature>
<dbReference type="InterPro" id="IPR027417">
    <property type="entry name" value="P-loop_NTPase"/>
</dbReference>
<evidence type="ECO:0000256" key="5">
    <source>
        <dbReference type="ARBA" id="ARBA00022840"/>
    </source>
</evidence>
<keyword evidence="3" id="KW-0410">Iron transport</keyword>
<keyword evidence="4" id="KW-0547">Nucleotide-binding</keyword>
<protein>
    <recommendedName>
        <fullName evidence="9">ABC-type quaternary amine transporter</fullName>
        <ecNumber evidence="9">7.6.2.9</ecNumber>
    </recommendedName>
</protein>
<evidence type="ECO:0000256" key="9">
    <source>
        <dbReference type="ARBA" id="ARBA00066388"/>
    </source>
</evidence>
<dbReference type="CDD" id="cd03259">
    <property type="entry name" value="ABC_Carb_Solutes_like"/>
    <property type="match status" value="1"/>
</dbReference>
<proteinExistence type="predicted"/>
<dbReference type="PANTHER" id="PTHR42781:SF9">
    <property type="entry name" value="AMINO ACID ABC TRANSPORTER, ATP-BINDING PROTEIN-RELATED"/>
    <property type="match status" value="1"/>
</dbReference>